<evidence type="ECO:0000256" key="1">
    <source>
        <dbReference type="ARBA" id="ARBA00022612"/>
    </source>
</evidence>
<dbReference type="NCBIfam" id="TIGR01543">
    <property type="entry name" value="proheadase_HK97"/>
    <property type="match status" value="1"/>
</dbReference>
<evidence type="ECO:0000256" key="3">
    <source>
        <dbReference type="ARBA" id="ARBA00022801"/>
    </source>
</evidence>
<organism evidence="6 7">
    <name type="scientific">Hansschlegelia plantiphila</name>
    <dbReference type="NCBI Taxonomy" id="374655"/>
    <lineage>
        <taxon>Bacteria</taxon>
        <taxon>Pseudomonadati</taxon>
        <taxon>Pseudomonadota</taxon>
        <taxon>Alphaproteobacteria</taxon>
        <taxon>Hyphomicrobiales</taxon>
        <taxon>Methylopilaceae</taxon>
        <taxon>Hansschlegelia</taxon>
    </lineage>
</organism>
<comment type="caution">
    <text evidence="6">The sequence shown here is derived from an EMBL/GenBank/DDBJ whole genome shotgun (WGS) entry which is preliminary data.</text>
</comment>
<name>A0A9W6MVH3_9HYPH</name>
<evidence type="ECO:0000259" key="5">
    <source>
        <dbReference type="Pfam" id="PF04586"/>
    </source>
</evidence>
<dbReference type="InterPro" id="IPR054613">
    <property type="entry name" value="Peptidase_S78_dom"/>
</dbReference>
<reference evidence="6" key="2">
    <citation type="submission" date="2023-01" db="EMBL/GenBank/DDBJ databases">
        <authorList>
            <person name="Sun Q."/>
            <person name="Evtushenko L."/>
        </authorList>
    </citation>
    <scope>NUCLEOTIDE SEQUENCE</scope>
    <source>
        <strain evidence="6">VKM B-2347</strain>
    </source>
</reference>
<reference evidence="6" key="1">
    <citation type="journal article" date="2014" name="Int. J. Syst. Evol. Microbiol.">
        <title>Complete genome sequence of Corynebacterium casei LMG S-19264T (=DSM 44701T), isolated from a smear-ripened cheese.</title>
        <authorList>
            <consortium name="US DOE Joint Genome Institute (JGI-PGF)"/>
            <person name="Walter F."/>
            <person name="Albersmeier A."/>
            <person name="Kalinowski J."/>
            <person name="Ruckert C."/>
        </authorList>
    </citation>
    <scope>NUCLEOTIDE SEQUENCE</scope>
    <source>
        <strain evidence="6">VKM B-2347</strain>
    </source>
</reference>
<dbReference type="SUPFAM" id="SSF50789">
    <property type="entry name" value="Herpes virus serine proteinase, assemblin"/>
    <property type="match status" value="1"/>
</dbReference>
<dbReference type="GO" id="GO:0006508">
    <property type="term" value="P:proteolysis"/>
    <property type="evidence" value="ECO:0007669"/>
    <property type="project" value="UniProtKB-KW"/>
</dbReference>
<dbReference type="Pfam" id="PF04586">
    <property type="entry name" value="Peptidase_S78"/>
    <property type="match status" value="1"/>
</dbReference>
<feature type="domain" description="Prohead serine protease" evidence="5">
    <location>
        <begin position="28"/>
        <end position="162"/>
    </location>
</feature>
<keyword evidence="1" id="KW-1188">Viral release from host cell</keyword>
<evidence type="ECO:0000256" key="2">
    <source>
        <dbReference type="ARBA" id="ARBA00022670"/>
    </source>
</evidence>
<evidence type="ECO:0000313" key="6">
    <source>
        <dbReference type="EMBL" id="GLK67901.1"/>
    </source>
</evidence>
<keyword evidence="3" id="KW-0378">Hydrolase</keyword>
<gene>
    <name evidence="6" type="ORF">GCM10008179_15390</name>
</gene>
<proteinExistence type="predicted"/>
<feature type="region of interest" description="Disordered" evidence="4">
    <location>
        <begin position="167"/>
        <end position="206"/>
    </location>
</feature>
<sequence>MPHPIVRARGDAPELKRLPVAPAVSADGLVEGYASLFGVVDLGRDRVERGAFAGSLARRGARGVRFLFQHDPAEPIGAWLSIAEDSRGLRVAGRLNLAVTRAREVHALLRQGGLDGLSIGFRAVRTAREGAGVRRLVEIDLWEISVVTFPMLPDARVAAVKRGPLHLSPVGRGRPAGPGEGTLRLSSARPLTRSAFASRPLPTGER</sequence>
<keyword evidence="7" id="KW-1185">Reference proteome</keyword>
<dbReference type="AlphaFoldDB" id="A0A9W6MVH3"/>
<accession>A0A9W6MVH3</accession>
<evidence type="ECO:0000256" key="4">
    <source>
        <dbReference type="SAM" id="MobiDB-lite"/>
    </source>
</evidence>
<dbReference type="EMBL" id="BSFI01000007">
    <property type="protein sequence ID" value="GLK67901.1"/>
    <property type="molecule type" value="Genomic_DNA"/>
</dbReference>
<dbReference type="RefSeq" id="WP_271168143.1">
    <property type="nucleotide sequence ID" value="NZ_BSFI01000007.1"/>
</dbReference>
<protein>
    <recommendedName>
        <fullName evidence="5">Prohead serine protease domain-containing protein</fullName>
    </recommendedName>
</protein>
<dbReference type="Proteomes" id="UP001143372">
    <property type="component" value="Unassembled WGS sequence"/>
</dbReference>
<evidence type="ECO:0000313" key="7">
    <source>
        <dbReference type="Proteomes" id="UP001143372"/>
    </source>
</evidence>
<dbReference type="GO" id="GO:0008233">
    <property type="term" value="F:peptidase activity"/>
    <property type="evidence" value="ECO:0007669"/>
    <property type="project" value="UniProtKB-KW"/>
</dbReference>
<keyword evidence="2" id="KW-0645">Protease</keyword>
<dbReference type="InterPro" id="IPR006433">
    <property type="entry name" value="Prohead_protease"/>
</dbReference>